<evidence type="ECO:0000313" key="1">
    <source>
        <dbReference type="EMBL" id="MDS0899582.1"/>
    </source>
</evidence>
<proteinExistence type="predicted"/>
<dbReference type="AlphaFoldDB" id="A0AAE4FG82"/>
<reference evidence="1" key="1">
    <citation type="submission" date="2023-02" db="EMBL/GenBank/DDBJ databases">
        <title>Detection, antimicrobial susceptibility and genomic characterization of NDM-producing species of Morganellaceae, Yersiniaceae, and Enterobacteriaceae other than Klebsiella.</title>
        <authorList>
            <person name="Camargo C.H."/>
            <person name="Sacchi C.T."/>
            <person name="Campos K.R."/>
        </authorList>
    </citation>
    <scope>NUCLEOTIDE SEQUENCE</scope>
    <source>
        <strain evidence="1">1189_21</strain>
    </source>
</reference>
<name>A0AAE4FG82_MORMO</name>
<dbReference type="InterPro" id="IPR014942">
    <property type="entry name" value="AbiEii"/>
</dbReference>
<dbReference type="GO" id="GO:0016740">
    <property type="term" value="F:transferase activity"/>
    <property type="evidence" value="ECO:0007669"/>
    <property type="project" value="UniProtKB-KW"/>
</dbReference>
<accession>A0AAE4FG82</accession>
<organism evidence="1 2">
    <name type="scientific">Morganella morganii</name>
    <name type="common">Proteus morganii</name>
    <dbReference type="NCBI Taxonomy" id="582"/>
    <lineage>
        <taxon>Bacteria</taxon>
        <taxon>Pseudomonadati</taxon>
        <taxon>Pseudomonadota</taxon>
        <taxon>Gammaproteobacteria</taxon>
        <taxon>Enterobacterales</taxon>
        <taxon>Morganellaceae</taxon>
        <taxon>Morganella</taxon>
    </lineage>
</organism>
<evidence type="ECO:0000313" key="2">
    <source>
        <dbReference type="Proteomes" id="UP001182247"/>
    </source>
</evidence>
<sequence>MPEFINFNSLVDDIVTQDGLSAIRPVIEKELLHYDILFCLAQSGLLKNLIFQGGTSLRLCYNANRFSEDLDFAGGRDFCSADLSKIKSCIESYLGKRYGLEVTVKEPAELRKEPDYADVKIDKWQISVTTAPERRDLPKQRIKVEIANIPAYTRNLRALSRNYDVLPDGYSETVVQVENLTEIMADKLVSFPATTRYIRYRDMWDLVWLHQQSAEPDIELISAKLADYQLQTTFSELLQSRIDSIEPIIATGKFQTEMKRFIPAPVYNRTLGQPDFMVYLSNTLKDMLSAVQNMLDGKKPGNIPFRM</sequence>
<keyword evidence="1" id="KW-0808">Transferase</keyword>
<protein>
    <submittedName>
        <fullName evidence="1">Nucleotidyl transferase AbiEii/AbiGii toxin family protein</fullName>
    </submittedName>
</protein>
<dbReference type="Proteomes" id="UP001182247">
    <property type="component" value="Unassembled WGS sequence"/>
</dbReference>
<dbReference type="Pfam" id="PF08843">
    <property type="entry name" value="AbiEii"/>
    <property type="match status" value="1"/>
</dbReference>
<comment type="caution">
    <text evidence="1">The sequence shown here is derived from an EMBL/GenBank/DDBJ whole genome shotgun (WGS) entry which is preliminary data.</text>
</comment>
<gene>
    <name evidence="1" type="ORF">OSC06_16615</name>
</gene>
<dbReference type="Gene3D" id="3.10.450.620">
    <property type="entry name" value="JHP933, nucleotidyltransferase-like core domain"/>
    <property type="match status" value="1"/>
</dbReference>
<dbReference type="RefSeq" id="WP_036424093.1">
    <property type="nucleotide sequence ID" value="NZ_CAXOML010000023.1"/>
</dbReference>
<dbReference type="EMBL" id="JAPKIY010000033">
    <property type="protein sequence ID" value="MDS0899582.1"/>
    <property type="molecule type" value="Genomic_DNA"/>
</dbReference>